<proteinExistence type="inferred from homology"/>
<feature type="transmembrane region" description="Helical" evidence="8">
    <location>
        <begin position="65"/>
        <end position="87"/>
    </location>
</feature>
<evidence type="ECO:0000256" key="2">
    <source>
        <dbReference type="ARBA" id="ARBA00010735"/>
    </source>
</evidence>
<feature type="transmembrane region" description="Helical" evidence="8">
    <location>
        <begin position="128"/>
        <end position="152"/>
    </location>
</feature>
<evidence type="ECO:0000256" key="7">
    <source>
        <dbReference type="ARBA" id="ARBA00023136"/>
    </source>
</evidence>
<evidence type="ECO:0000256" key="4">
    <source>
        <dbReference type="ARBA" id="ARBA00022475"/>
    </source>
</evidence>
<evidence type="ECO:0000313" key="9">
    <source>
        <dbReference type="EMBL" id="QHI71813.1"/>
    </source>
</evidence>
<dbReference type="Pfam" id="PF03591">
    <property type="entry name" value="AzlC"/>
    <property type="match status" value="1"/>
</dbReference>
<keyword evidence="4" id="KW-1003">Cell membrane</keyword>
<evidence type="ECO:0000256" key="1">
    <source>
        <dbReference type="ARBA" id="ARBA00004651"/>
    </source>
</evidence>
<dbReference type="AlphaFoldDB" id="A0A6P1MF89"/>
<evidence type="ECO:0000256" key="5">
    <source>
        <dbReference type="ARBA" id="ARBA00022692"/>
    </source>
</evidence>
<organism evidence="9 10">
    <name type="scientific">Aminipila terrae</name>
    <dbReference type="NCBI Taxonomy" id="2697030"/>
    <lineage>
        <taxon>Bacteria</taxon>
        <taxon>Bacillati</taxon>
        <taxon>Bacillota</taxon>
        <taxon>Clostridia</taxon>
        <taxon>Peptostreptococcales</taxon>
        <taxon>Anaerovoracaceae</taxon>
        <taxon>Aminipila</taxon>
    </lineage>
</organism>
<sequence length="233" mass="26300">MKNFSFAVKEIIPIMFEYIFVGIAFGMLLNDAGYNAVWAFICGFFIYAGSMQIVMISLMTSGVPLYMIAVMTFFINARHIFYGLGFVNKFRKMGWKYPYMVLTMTDETYSIRCNIKYPEEVDEQKVDFYIALLPHLLWTVSCVIGAMLGGILHFDMTGIEFSATAFFVTVCVNQWTQFGSRIPAVAGLISAVLFYIILGADNFLLPALSVSLVVLIIMKDKVMLQMGGMQDVR</sequence>
<dbReference type="PANTHER" id="PTHR34979:SF1">
    <property type="entry name" value="INNER MEMBRANE PROTEIN YGAZ"/>
    <property type="match status" value="1"/>
</dbReference>
<keyword evidence="10" id="KW-1185">Reference proteome</keyword>
<dbReference type="RefSeq" id="WP_162361587.1">
    <property type="nucleotide sequence ID" value="NZ_CP047591.1"/>
</dbReference>
<feature type="transmembrane region" description="Helical" evidence="8">
    <location>
        <begin position="12"/>
        <end position="30"/>
    </location>
</feature>
<evidence type="ECO:0000313" key="10">
    <source>
        <dbReference type="Proteomes" id="UP000463883"/>
    </source>
</evidence>
<dbReference type="KEGG" id="amic:Ami3637_04885"/>
<dbReference type="GO" id="GO:0005886">
    <property type="term" value="C:plasma membrane"/>
    <property type="evidence" value="ECO:0007669"/>
    <property type="project" value="UniProtKB-SubCell"/>
</dbReference>
<keyword evidence="3" id="KW-0813">Transport</keyword>
<feature type="transmembrane region" description="Helical" evidence="8">
    <location>
        <begin position="188"/>
        <end position="217"/>
    </location>
</feature>
<evidence type="ECO:0000256" key="6">
    <source>
        <dbReference type="ARBA" id="ARBA00022989"/>
    </source>
</evidence>
<keyword evidence="7 8" id="KW-0472">Membrane</keyword>
<reference evidence="9 10" key="1">
    <citation type="submission" date="2020-01" db="EMBL/GenBank/DDBJ databases">
        <title>Genomic analysis of Aminipila sp. CBA3637.</title>
        <authorList>
            <person name="Kim Y.B."/>
            <person name="Roh S.W."/>
        </authorList>
    </citation>
    <scope>NUCLEOTIDE SEQUENCE [LARGE SCALE GENOMIC DNA]</scope>
    <source>
        <strain evidence="9 10">CBA3637</strain>
    </source>
</reference>
<feature type="transmembrane region" description="Helical" evidence="8">
    <location>
        <begin position="36"/>
        <end position="58"/>
    </location>
</feature>
<protein>
    <submittedName>
        <fullName evidence="9">Branched-chain amino acid transporter AzlC</fullName>
    </submittedName>
</protein>
<evidence type="ECO:0000256" key="8">
    <source>
        <dbReference type="SAM" id="Phobius"/>
    </source>
</evidence>
<dbReference type="PANTHER" id="PTHR34979">
    <property type="entry name" value="INNER MEMBRANE PROTEIN YGAZ"/>
    <property type="match status" value="1"/>
</dbReference>
<accession>A0A6P1MF89</accession>
<comment type="subcellular location">
    <subcellularLocation>
        <location evidence="1">Cell membrane</location>
        <topology evidence="1">Multi-pass membrane protein</topology>
    </subcellularLocation>
</comment>
<dbReference type="EMBL" id="CP047591">
    <property type="protein sequence ID" value="QHI71813.1"/>
    <property type="molecule type" value="Genomic_DNA"/>
</dbReference>
<dbReference type="InterPro" id="IPR011606">
    <property type="entry name" value="Brnchd-chn_aa_trnsp_permease"/>
</dbReference>
<keyword evidence="6 8" id="KW-1133">Transmembrane helix</keyword>
<comment type="similarity">
    <text evidence="2">Belongs to the AzlC family.</text>
</comment>
<keyword evidence="5 8" id="KW-0812">Transmembrane</keyword>
<gene>
    <name evidence="9" type="ORF">Ami3637_04885</name>
</gene>
<evidence type="ECO:0000256" key="3">
    <source>
        <dbReference type="ARBA" id="ARBA00022448"/>
    </source>
</evidence>
<dbReference type="GO" id="GO:1903785">
    <property type="term" value="P:L-valine transmembrane transport"/>
    <property type="evidence" value="ECO:0007669"/>
    <property type="project" value="TreeGrafter"/>
</dbReference>
<dbReference type="Proteomes" id="UP000463883">
    <property type="component" value="Chromosome"/>
</dbReference>
<name>A0A6P1MF89_9FIRM</name>